<dbReference type="InterPro" id="IPR016024">
    <property type="entry name" value="ARM-type_fold"/>
</dbReference>
<sequence length="770" mass="85762">MATEHKTESAAPAPSNPWTNAWSSVNTKPSEPRLNADTWPTAKSAWNPTPAEQANGAEPPAGSASAATSPSGRRQQLATDNSPESARAASPNGAGFTAGMRQSKAAAAQAAHMGQSPASAANGAPAVPGFTGGEFIPSHLRQNGAPRSIDQIPEFYPGRWNDAAREQEALTGLRQMGLQDGQQQQQQNGEGQNGYDAYNRNMYPQYGAPTQHPYGAPREGNQPWEQQGENSALAPYNGEQMPYPPQGMEAFNPYAQQPRRGHMTPPFYGNGMHNGRGPRANGVDKKFQRHLLSQQQQQHQQQQFNMMRGDAPQGYFPPPPQWAPNGPMPGMMPPPMSPYGPGPMGPIPIAEGQNGPHFNGHRRRHDRHHNNNRQDDAHGMRSPLLEEFRSNKSKKYELKDIFGHVVEFSGDQHGSRFIQQKLETAKSDEKEIVFNEILPNCLQLMTDVFGNYVVQKFFEHGDQSHKTTLAKQMEGHVLSLALQMYGCRVVQKALEHVLVEQQAALVKELDGHVLKCVKDQNGNHCIQKAIERVPQEHLQFILDACREQAFALATHPYGCRVIQRILEYSDDTAPLLDELHQHTDALIQDSYGNYVIQHVIERGQPEDRSKIIEAVKGKVLPYSKHKFASNVVEKCIIHGTTEEKHTVLEEMVEVKEDGANPLLLMIKDQYANYVVQKMLDISEGDQREMLVGKIRPHLQNLKKYSYGKHLVSIEKLMALSIDAEEQEETNGEQQEETPAVNGEAEKEEETKEVETNGDDKEEQKEEETTA</sequence>
<dbReference type="InterPro" id="IPR011989">
    <property type="entry name" value="ARM-like"/>
</dbReference>
<feature type="compositionally biased region" description="Basic and acidic residues" evidence="8">
    <location>
        <begin position="748"/>
        <end position="770"/>
    </location>
</feature>
<dbReference type="EMBL" id="BACD03000016">
    <property type="protein sequence ID" value="GAO48669.1"/>
    <property type="molecule type" value="Genomic_DNA"/>
</dbReference>
<feature type="compositionally biased region" description="Low complexity" evidence="8">
    <location>
        <begin position="54"/>
        <end position="72"/>
    </location>
</feature>
<comment type="subcellular location">
    <subcellularLocation>
        <location evidence="1">Cytoplasm</location>
    </subcellularLocation>
</comment>
<evidence type="ECO:0000313" key="11">
    <source>
        <dbReference type="Proteomes" id="UP000033140"/>
    </source>
</evidence>
<dbReference type="PROSITE" id="PS50302">
    <property type="entry name" value="PUM"/>
    <property type="match status" value="7"/>
</dbReference>
<keyword evidence="11" id="KW-1185">Reference proteome</keyword>
<dbReference type="PROSITE" id="PS50303">
    <property type="entry name" value="PUM_HD"/>
    <property type="match status" value="1"/>
</dbReference>
<feature type="repeat" description="Pumilio" evidence="7">
    <location>
        <begin position="614"/>
        <end position="649"/>
    </location>
</feature>
<comment type="similarity">
    <text evidence="5">Belongs to the PUF3 family.</text>
</comment>
<dbReference type="FunFam" id="1.25.10.10:FF:000004">
    <property type="entry name" value="Pumilio homolog 1 isoform 2"/>
    <property type="match status" value="1"/>
</dbReference>
<dbReference type="CDD" id="cd07920">
    <property type="entry name" value="Pumilio"/>
    <property type="match status" value="1"/>
</dbReference>
<keyword evidence="2" id="KW-0963">Cytoplasm</keyword>
<accession>A0A0E9NFQ4</accession>
<dbReference type="STRING" id="698492.A0A0E9NFQ4"/>
<dbReference type="Gene3D" id="1.25.10.10">
    <property type="entry name" value="Leucine-rich Repeat Variant"/>
    <property type="match status" value="1"/>
</dbReference>
<feature type="repeat" description="Pumilio" evidence="7">
    <location>
        <begin position="653"/>
        <end position="692"/>
    </location>
</feature>
<evidence type="ECO:0000256" key="3">
    <source>
        <dbReference type="ARBA" id="ARBA00022737"/>
    </source>
</evidence>
<feature type="region of interest" description="Disordered" evidence="8">
    <location>
        <begin position="723"/>
        <end position="770"/>
    </location>
</feature>
<dbReference type="InterPro" id="IPR001313">
    <property type="entry name" value="Pumilio_RNA-bd_rpt"/>
</dbReference>
<keyword evidence="3" id="KW-0677">Repeat</keyword>
<feature type="repeat" description="Pumilio" evidence="7">
    <location>
        <begin position="578"/>
        <end position="613"/>
    </location>
</feature>
<gene>
    <name evidence="10" type="ORF">G7K_2839-t1</name>
</gene>
<name>A0A0E9NFQ4_SAICN</name>
<dbReference type="SMART" id="SM00025">
    <property type="entry name" value="Pumilio"/>
    <property type="match status" value="8"/>
</dbReference>
<evidence type="ECO:0000256" key="4">
    <source>
        <dbReference type="ARBA" id="ARBA00022884"/>
    </source>
</evidence>
<feature type="repeat" description="Pumilio" evidence="7">
    <location>
        <begin position="508"/>
        <end position="543"/>
    </location>
</feature>
<feature type="compositionally biased region" description="Polar residues" evidence="8">
    <location>
        <begin position="73"/>
        <end position="84"/>
    </location>
</feature>
<dbReference type="GO" id="GO:0000288">
    <property type="term" value="P:nuclear-transcribed mRNA catabolic process, deadenylation-dependent decay"/>
    <property type="evidence" value="ECO:0007669"/>
    <property type="project" value="TreeGrafter"/>
</dbReference>
<dbReference type="InterPro" id="IPR033133">
    <property type="entry name" value="PUM-HD"/>
</dbReference>
<evidence type="ECO:0000256" key="7">
    <source>
        <dbReference type="PROSITE-ProRule" id="PRU00317"/>
    </source>
</evidence>
<feature type="repeat" description="Pumilio" evidence="7">
    <location>
        <begin position="436"/>
        <end position="471"/>
    </location>
</feature>
<feature type="repeat" description="Pumilio" evidence="7">
    <location>
        <begin position="472"/>
        <end position="507"/>
    </location>
</feature>
<proteinExistence type="inferred from homology"/>
<dbReference type="PANTHER" id="PTHR12537:SF12">
    <property type="entry name" value="MATERNAL PROTEIN PUMILIO"/>
    <property type="match status" value="1"/>
</dbReference>
<evidence type="ECO:0000256" key="6">
    <source>
        <dbReference type="ARBA" id="ARBA00081811"/>
    </source>
</evidence>
<dbReference type="PANTHER" id="PTHR12537">
    <property type="entry name" value="RNA BINDING PROTEIN PUMILIO-RELATED"/>
    <property type="match status" value="1"/>
</dbReference>
<comment type="caution">
    <text evidence="10">The sequence shown here is derived from an EMBL/GenBank/DDBJ whole genome shotgun (WGS) entry which is preliminary data.</text>
</comment>
<reference evidence="10 11" key="1">
    <citation type="journal article" date="2011" name="J. Gen. Appl. Microbiol.">
        <title>Draft genome sequencing of the enigmatic yeast Saitoella complicata.</title>
        <authorList>
            <person name="Nishida H."/>
            <person name="Hamamoto M."/>
            <person name="Sugiyama J."/>
        </authorList>
    </citation>
    <scope>NUCLEOTIDE SEQUENCE [LARGE SCALE GENOMIC DNA]</scope>
    <source>
        <strain evidence="10 11">NRRL Y-17804</strain>
    </source>
</reference>
<dbReference type="OMA" id="MSPHEAN"/>
<dbReference type="SUPFAM" id="SSF48371">
    <property type="entry name" value="ARM repeat"/>
    <property type="match status" value="1"/>
</dbReference>
<reference evidence="10 11" key="2">
    <citation type="journal article" date="2014" name="J. Gen. Appl. Microbiol.">
        <title>The early diverging ascomycetous budding yeast Saitoella complicata has three histone deacetylases belonging to the Clr6, Hos2, and Rpd3 lineages.</title>
        <authorList>
            <person name="Nishida H."/>
            <person name="Matsumoto T."/>
            <person name="Kondo S."/>
            <person name="Hamamoto M."/>
            <person name="Yoshikawa H."/>
        </authorList>
    </citation>
    <scope>NUCLEOTIDE SEQUENCE [LARGE SCALE GENOMIC DNA]</scope>
    <source>
        <strain evidence="10 11">NRRL Y-17804</strain>
    </source>
</reference>
<evidence type="ECO:0000259" key="9">
    <source>
        <dbReference type="PROSITE" id="PS50303"/>
    </source>
</evidence>
<evidence type="ECO:0000313" key="10">
    <source>
        <dbReference type="EMBL" id="GAO48669.1"/>
    </source>
</evidence>
<evidence type="ECO:0000256" key="2">
    <source>
        <dbReference type="ARBA" id="ARBA00022490"/>
    </source>
</evidence>
<feature type="region of interest" description="Disordered" evidence="8">
    <location>
        <begin position="177"/>
        <end position="196"/>
    </location>
</feature>
<evidence type="ECO:0000256" key="5">
    <source>
        <dbReference type="ARBA" id="ARBA00060736"/>
    </source>
</evidence>
<dbReference type="AlphaFoldDB" id="A0A0E9NFQ4"/>
<dbReference type="InterPro" id="IPR033712">
    <property type="entry name" value="Pumilio_RNA-bd"/>
</dbReference>
<protein>
    <recommendedName>
        <fullName evidence="6">Pumilio homology domain family member 3</fullName>
    </recommendedName>
</protein>
<feature type="compositionally biased region" description="Acidic residues" evidence="8">
    <location>
        <begin position="723"/>
        <end position="735"/>
    </location>
</feature>
<organism evidence="10 11">
    <name type="scientific">Saitoella complicata (strain BCRC 22490 / CBS 7301 / JCM 7358 / NBRC 10748 / NRRL Y-17804)</name>
    <dbReference type="NCBI Taxonomy" id="698492"/>
    <lineage>
        <taxon>Eukaryota</taxon>
        <taxon>Fungi</taxon>
        <taxon>Dikarya</taxon>
        <taxon>Ascomycota</taxon>
        <taxon>Taphrinomycotina</taxon>
        <taxon>Taphrinomycotina incertae sedis</taxon>
        <taxon>Saitoella</taxon>
    </lineage>
</organism>
<evidence type="ECO:0000256" key="8">
    <source>
        <dbReference type="SAM" id="MobiDB-lite"/>
    </source>
</evidence>
<feature type="compositionally biased region" description="Polar residues" evidence="8">
    <location>
        <begin position="16"/>
        <end position="29"/>
    </location>
</feature>
<feature type="repeat" description="Pumilio" evidence="7">
    <location>
        <begin position="400"/>
        <end position="435"/>
    </location>
</feature>
<feature type="domain" description="PUM-HD" evidence="9">
    <location>
        <begin position="380"/>
        <end position="718"/>
    </location>
</feature>
<dbReference type="Proteomes" id="UP000033140">
    <property type="component" value="Unassembled WGS sequence"/>
</dbReference>
<feature type="compositionally biased region" description="Low complexity" evidence="8">
    <location>
        <begin position="177"/>
        <end position="194"/>
    </location>
</feature>
<evidence type="ECO:0000256" key="1">
    <source>
        <dbReference type="ARBA" id="ARBA00004496"/>
    </source>
</evidence>
<dbReference type="Pfam" id="PF00806">
    <property type="entry name" value="PUF"/>
    <property type="match status" value="8"/>
</dbReference>
<keyword evidence="4" id="KW-0694">RNA-binding</keyword>
<reference evidence="10 11" key="3">
    <citation type="journal article" date="2015" name="Genome Announc.">
        <title>Draft Genome Sequence of the Archiascomycetous Yeast Saitoella complicata.</title>
        <authorList>
            <person name="Yamauchi K."/>
            <person name="Kondo S."/>
            <person name="Hamamoto M."/>
            <person name="Takahashi Y."/>
            <person name="Ogura Y."/>
            <person name="Hayashi T."/>
            <person name="Nishida H."/>
        </authorList>
    </citation>
    <scope>NUCLEOTIDE SEQUENCE [LARGE SCALE GENOMIC DNA]</scope>
    <source>
        <strain evidence="10 11">NRRL Y-17804</strain>
    </source>
</reference>
<feature type="region of interest" description="Disordered" evidence="8">
    <location>
        <begin position="204"/>
        <end position="229"/>
    </location>
</feature>
<feature type="region of interest" description="Disordered" evidence="8">
    <location>
        <begin position="1"/>
        <end position="126"/>
    </location>
</feature>
<dbReference type="GO" id="GO:0003730">
    <property type="term" value="F:mRNA 3'-UTR binding"/>
    <property type="evidence" value="ECO:0007669"/>
    <property type="project" value="TreeGrafter"/>
</dbReference>
<dbReference type="GO" id="GO:0005737">
    <property type="term" value="C:cytoplasm"/>
    <property type="evidence" value="ECO:0007669"/>
    <property type="project" value="UniProtKB-SubCell"/>
</dbReference>